<dbReference type="SUPFAM" id="SSF54593">
    <property type="entry name" value="Glyoxalase/Bleomycin resistance protein/Dihydroxybiphenyl dioxygenase"/>
    <property type="match status" value="1"/>
</dbReference>
<dbReference type="AlphaFoldDB" id="A0A6I4VUA1"/>
<dbReference type="InterPro" id="IPR037523">
    <property type="entry name" value="VOC_core"/>
</dbReference>
<dbReference type="PROSITE" id="PS51819">
    <property type="entry name" value="VOC"/>
    <property type="match status" value="1"/>
</dbReference>
<evidence type="ECO:0000259" key="1">
    <source>
        <dbReference type="PROSITE" id="PS51819"/>
    </source>
</evidence>
<dbReference type="InterPro" id="IPR052164">
    <property type="entry name" value="Anthracycline_SecMetBiosynth"/>
</dbReference>
<proteinExistence type="predicted"/>
<comment type="caution">
    <text evidence="2">The sequence shown here is derived from an EMBL/GenBank/DDBJ whole genome shotgun (WGS) entry which is preliminary data.</text>
</comment>
<dbReference type="PANTHER" id="PTHR33993">
    <property type="entry name" value="GLYOXALASE-RELATED"/>
    <property type="match status" value="1"/>
</dbReference>
<dbReference type="Gene3D" id="3.10.180.10">
    <property type="entry name" value="2,3-Dihydroxybiphenyl 1,2-Dioxygenase, domain 1"/>
    <property type="match status" value="1"/>
</dbReference>
<evidence type="ECO:0000313" key="2">
    <source>
        <dbReference type="EMBL" id="MXQ54091.1"/>
    </source>
</evidence>
<dbReference type="InterPro" id="IPR029068">
    <property type="entry name" value="Glyas_Bleomycin-R_OHBP_Dase"/>
</dbReference>
<dbReference type="EMBL" id="WUUL01000006">
    <property type="protein sequence ID" value="MXQ54091.1"/>
    <property type="molecule type" value="Genomic_DNA"/>
</dbReference>
<dbReference type="Proteomes" id="UP000430692">
    <property type="component" value="Unassembled WGS sequence"/>
</dbReference>
<reference evidence="2 3" key="1">
    <citation type="submission" date="2019-12" db="EMBL/GenBank/DDBJ databases">
        <title>Whole-genome analyses of novel actinobacteria.</title>
        <authorList>
            <person name="Sahin N."/>
            <person name="Saygin H."/>
        </authorList>
    </citation>
    <scope>NUCLEOTIDE SEQUENCE [LARGE SCALE GENOMIC DNA]</scope>
    <source>
        <strain evidence="2 3">KC615</strain>
    </source>
</reference>
<keyword evidence="3" id="KW-1185">Reference proteome</keyword>
<organism evidence="2 3">
    <name type="scientific">Shimazuella alba</name>
    <dbReference type="NCBI Taxonomy" id="2690964"/>
    <lineage>
        <taxon>Bacteria</taxon>
        <taxon>Bacillati</taxon>
        <taxon>Bacillota</taxon>
        <taxon>Bacilli</taxon>
        <taxon>Bacillales</taxon>
        <taxon>Thermoactinomycetaceae</taxon>
        <taxon>Shimazuella</taxon>
    </lineage>
</organism>
<dbReference type="Pfam" id="PF00903">
    <property type="entry name" value="Glyoxalase"/>
    <property type="match status" value="1"/>
</dbReference>
<feature type="domain" description="VOC" evidence="1">
    <location>
        <begin position="5"/>
        <end position="120"/>
    </location>
</feature>
<gene>
    <name evidence="2" type="ORF">GSM42_10260</name>
</gene>
<evidence type="ECO:0000313" key="3">
    <source>
        <dbReference type="Proteomes" id="UP000430692"/>
    </source>
</evidence>
<protein>
    <submittedName>
        <fullName evidence="2">VOC family protein</fullName>
    </submittedName>
</protein>
<accession>A0A6I4VUA1</accession>
<dbReference type="PANTHER" id="PTHR33993:SF14">
    <property type="entry name" value="GB|AAF24581.1"/>
    <property type="match status" value="1"/>
</dbReference>
<name>A0A6I4VUA1_9BACL</name>
<sequence>MKQGQLLAVNLSTEQTEKIMDFYTQVIGWSYNAFKTEDISGYTMKSKSGQPATVISHLKGQHANMPPSVWIPYFQVDDLQKSLKTCEELSGKVLKKPESCCGSYAVIENPTGAICALYQK</sequence>
<dbReference type="InterPro" id="IPR004360">
    <property type="entry name" value="Glyas_Fos-R_dOase_dom"/>
</dbReference>